<protein>
    <recommendedName>
        <fullName evidence="3">cysteine desulfurase</fullName>
        <ecNumber evidence="3">2.8.1.7</ecNumber>
    </recommendedName>
</protein>
<accession>A0A1I2NED3</accession>
<feature type="domain" description="Aminotransferase class V" evidence="6">
    <location>
        <begin position="3"/>
        <end position="371"/>
    </location>
</feature>
<dbReference type="InterPro" id="IPR010969">
    <property type="entry name" value="Cys_dSase-rel_unknwn_funct"/>
</dbReference>
<dbReference type="GeneID" id="90546557"/>
<dbReference type="PANTHER" id="PTHR43586:SF4">
    <property type="entry name" value="ISOPENICILLIN N EPIMERASE"/>
    <property type="match status" value="1"/>
</dbReference>
<name>A0A1I2NED3_9CLOT</name>
<evidence type="ECO:0000256" key="3">
    <source>
        <dbReference type="ARBA" id="ARBA00012239"/>
    </source>
</evidence>
<dbReference type="InterPro" id="IPR015421">
    <property type="entry name" value="PyrdxlP-dep_Trfase_major"/>
</dbReference>
<dbReference type="InterPro" id="IPR000192">
    <property type="entry name" value="Aminotrans_V_dom"/>
</dbReference>
<dbReference type="SUPFAM" id="SSF53383">
    <property type="entry name" value="PLP-dependent transferases"/>
    <property type="match status" value="1"/>
</dbReference>
<evidence type="ECO:0000313" key="7">
    <source>
        <dbReference type="EMBL" id="PWL51649.1"/>
    </source>
</evidence>
<dbReference type="NCBIfam" id="TIGR01977">
    <property type="entry name" value="am_tr_V_EF2568"/>
    <property type="match status" value="1"/>
</dbReference>
<evidence type="ECO:0000256" key="4">
    <source>
        <dbReference type="ARBA" id="ARBA00022898"/>
    </source>
</evidence>
<evidence type="ECO:0000313" key="10">
    <source>
        <dbReference type="Proteomes" id="UP000246114"/>
    </source>
</evidence>
<evidence type="ECO:0000256" key="2">
    <source>
        <dbReference type="ARBA" id="ARBA00010447"/>
    </source>
</evidence>
<reference evidence="8 9" key="1">
    <citation type="submission" date="2016-10" db="EMBL/GenBank/DDBJ databases">
        <authorList>
            <person name="de Groot N.N."/>
        </authorList>
    </citation>
    <scope>NUCLEOTIDE SEQUENCE [LARGE SCALE GENOMIC DNA]</scope>
    <source>
        <strain evidence="8 9">NLAE-zl-G419</strain>
    </source>
</reference>
<dbReference type="PANTHER" id="PTHR43586">
    <property type="entry name" value="CYSTEINE DESULFURASE"/>
    <property type="match status" value="1"/>
</dbReference>
<comment type="cofactor">
    <cofactor evidence="1">
        <name>pyridoxal 5'-phosphate</name>
        <dbReference type="ChEBI" id="CHEBI:597326"/>
    </cofactor>
</comment>
<dbReference type="PIRSF" id="PIRSF005572">
    <property type="entry name" value="NifS"/>
    <property type="match status" value="1"/>
</dbReference>
<keyword evidence="7" id="KW-0808">Transferase</keyword>
<organism evidence="8 9">
    <name type="scientific">Clostridium cadaveris</name>
    <dbReference type="NCBI Taxonomy" id="1529"/>
    <lineage>
        <taxon>Bacteria</taxon>
        <taxon>Bacillati</taxon>
        <taxon>Bacillota</taxon>
        <taxon>Clostridia</taxon>
        <taxon>Eubacteriales</taxon>
        <taxon>Clostridiaceae</taxon>
        <taxon>Clostridium</taxon>
    </lineage>
</organism>
<dbReference type="Gene3D" id="3.40.640.10">
    <property type="entry name" value="Type I PLP-dependent aspartate aminotransferase-like (Major domain)"/>
    <property type="match status" value="1"/>
</dbReference>
<dbReference type="STRING" id="1529.SAMN04487885_12041"/>
<evidence type="ECO:0000313" key="8">
    <source>
        <dbReference type="EMBL" id="SFG01199.1"/>
    </source>
</evidence>
<dbReference type="InterPro" id="IPR015422">
    <property type="entry name" value="PyrdxlP-dep_Trfase_small"/>
</dbReference>
<gene>
    <name evidence="7" type="ORF">DBY38_14065</name>
    <name evidence="8" type="ORF">SAMN04487885_12041</name>
</gene>
<dbReference type="Gene3D" id="3.90.1150.10">
    <property type="entry name" value="Aspartate Aminotransferase, domain 1"/>
    <property type="match status" value="1"/>
</dbReference>
<keyword evidence="7" id="KW-0032">Aminotransferase</keyword>
<reference evidence="7 10" key="2">
    <citation type="submission" date="2018-03" db="EMBL/GenBank/DDBJ databases">
        <title>The uncultured portion of the human microbiome is neutrally assembled.</title>
        <authorList>
            <person name="Jeraldo P."/>
            <person name="Boardman L."/>
            <person name="White B.A."/>
            <person name="Nelson H."/>
            <person name="Goldenfeld N."/>
            <person name="Chia N."/>
        </authorList>
    </citation>
    <scope>NUCLEOTIDE SEQUENCE [LARGE SCALE GENOMIC DNA]</scope>
    <source>
        <strain evidence="7">CIM:MAG 903</strain>
    </source>
</reference>
<dbReference type="GO" id="GO:0031071">
    <property type="term" value="F:cysteine desulfurase activity"/>
    <property type="evidence" value="ECO:0007669"/>
    <property type="project" value="UniProtKB-EC"/>
</dbReference>
<dbReference type="OrthoDB" id="9804366at2"/>
<evidence type="ECO:0000256" key="5">
    <source>
        <dbReference type="ARBA" id="ARBA00050776"/>
    </source>
</evidence>
<dbReference type="RefSeq" id="WP_027639437.1">
    <property type="nucleotide sequence ID" value="NZ_BAAACD010000021.1"/>
</dbReference>
<dbReference type="eggNOG" id="COG0520">
    <property type="taxonomic scope" value="Bacteria"/>
</dbReference>
<dbReference type="Proteomes" id="UP000246114">
    <property type="component" value="Unassembled WGS sequence"/>
</dbReference>
<evidence type="ECO:0000313" key="9">
    <source>
        <dbReference type="Proteomes" id="UP000182135"/>
    </source>
</evidence>
<dbReference type="EC" id="2.8.1.7" evidence="3"/>
<sequence length="381" mass="41660">MKVYLDNAATSFPKPASVANDMLNYINNLGCSPGRGSYHDAIESSKIVLHCRESLCKLFNFSKPENVIFTSNITHSLNLLIKGFLKPGDHVITSSMEHNSVLRPLKELEDSISIDLEILQCDKNGLIPIEKFKKSIRSNTRLAIFTHGSNVIGTIEPLEIIGKICADKNIDFIVDSAQSAGAMDVDFKKLNCSALAFTGHKSLLGPQGIGGFLITDEFNKKCSTIFSGGTGSVSSELHQPLFLPDKFESGTLNTPGIAGLNAGISFILKEGIDTIQEKKHYLNSTLIEGLLNMNDIIFYGYKDSSLRTSAISIGFKKKDIAEAAYLLDSQFGIMVRTGLHCAPLAHKTIGTYPTGTLRLSPGYFNDMNDIKYTLESINHIL</sequence>
<keyword evidence="9" id="KW-1185">Reference proteome</keyword>
<dbReference type="EMBL" id="FOOE01000020">
    <property type="protein sequence ID" value="SFG01199.1"/>
    <property type="molecule type" value="Genomic_DNA"/>
</dbReference>
<dbReference type="InterPro" id="IPR015424">
    <property type="entry name" value="PyrdxlP-dep_Trfase"/>
</dbReference>
<comment type="similarity">
    <text evidence="2">Belongs to the class-V pyridoxal-phosphate-dependent aminotransferase family. Csd subfamily.</text>
</comment>
<dbReference type="Proteomes" id="UP000182135">
    <property type="component" value="Unassembled WGS sequence"/>
</dbReference>
<dbReference type="InterPro" id="IPR016454">
    <property type="entry name" value="Cysteine_dSase"/>
</dbReference>
<dbReference type="AlphaFoldDB" id="A0A1I2NED3"/>
<proteinExistence type="inferred from homology"/>
<dbReference type="GO" id="GO:0008483">
    <property type="term" value="F:transaminase activity"/>
    <property type="evidence" value="ECO:0007669"/>
    <property type="project" value="UniProtKB-KW"/>
</dbReference>
<keyword evidence="4" id="KW-0663">Pyridoxal phosphate</keyword>
<evidence type="ECO:0000259" key="6">
    <source>
        <dbReference type="Pfam" id="PF00266"/>
    </source>
</evidence>
<evidence type="ECO:0000256" key="1">
    <source>
        <dbReference type="ARBA" id="ARBA00001933"/>
    </source>
</evidence>
<dbReference type="EMBL" id="QAMZ01000055">
    <property type="protein sequence ID" value="PWL51649.1"/>
    <property type="molecule type" value="Genomic_DNA"/>
</dbReference>
<dbReference type="Pfam" id="PF00266">
    <property type="entry name" value="Aminotran_5"/>
    <property type="match status" value="1"/>
</dbReference>
<comment type="catalytic activity">
    <reaction evidence="5">
        <text>(sulfur carrier)-H + L-cysteine = (sulfur carrier)-SH + L-alanine</text>
        <dbReference type="Rhea" id="RHEA:43892"/>
        <dbReference type="Rhea" id="RHEA-COMP:14737"/>
        <dbReference type="Rhea" id="RHEA-COMP:14739"/>
        <dbReference type="ChEBI" id="CHEBI:29917"/>
        <dbReference type="ChEBI" id="CHEBI:35235"/>
        <dbReference type="ChEBI" id="CHEBI:57972"/>
        <dbReference type="ChEBI" id="CHEBI:64428"/>
        <dbReference type="EC" id="2.8.1.7"/>
    </reaction>
</comment>